<dbReference type="InterPro" id="IPR047001">
    <property type="entry name" value="MnmG_C_subdom"/>
</dbReference>
<dbReference type="InterPro" id="IPR044920">
    <property type="entry name" value="MnmG_C_subdom_sf"/>
</dbReference>
<dbReference type="Gene3D" id="1.10.10.1800">
    <property type="entry name" value="tRNA uridine 5-carboxymethylaminomethyl modification enzyme MnmG/GidA"/>
    <property type="match status" value="1"/>
</dbReference>
<proteinExistence type="inferred from homology"/>
<evidence type="ECO:0000259" key="11">
    <source>
        <dbReference type="SMART" id="SM01228"/>
    </source>
</evidence>
<dbReference type="SUPFAM" id="SSF51905">
    <property type="entry name" value="FAD/NAD(P)-binding domain"/>
    <property type="match status" value="1"/>
</dbReference>
<dbReference type="Proteomes" id="UP001232493">
    <property type="component" value="Chromosome"/>
</dbReference>
<protein>
    <recommendedName>
        <fullName evidence="3 10">tRNA uridine 5-carboxymethylaminomethyl modification enzyme MnmG</fullName>
    </recommendedName>
    <alternativeName>
        <fullName evidence="9 10">Glucose-inhibited division protein A</fullName>
    </alternativeName>
</protein>
<feature type="binding site" evidence="10">
    <location>
        <begin position="278"/>
        <end position="292"/>
    </location>
    <ligand>
        <name>NAD(+)</name>
        <dbReference type="ChEBI" id="CHEBI:57540"/>
    </ligand>
</feature>
<dbReference type="PROSITE" id="PS01281">
    <property type="entry name" value="GIDA_2"/>
    <property type="match status" value="1"/>
</dbReference>
<dbReference type="InterPro" id="IPR036188">
    <property type="entry name" value="FAD/NAD-bd_sf"/>
</dbReference>
<evidence type="ECO:0000256" key="5">
    <source>
        <dbReference type="ARBA" id="ARBA00022694"/>
    </source>
</evidence>
<evidence type="ECO:0000256" key="6">
    <source>
        <dbReference type="ARBA" id="ARBA00022827"/>
    </source>
</evidence>
<feature type="domain" description="tRNA uridine 5-carboxymethylaminomethyl modification enzyme C-terminal subdomain" evidence="11">
    <location>
        <begin position="548"/>
        <end position="619"/>
    </location>
</feature>
<evidence type="ECO:0000313" key="13">
    <source>
        <dbReference type="Proteomes" id="UP001232493"/>
    </source>
</evidence>
<sequence length="624" mass="70252">MINFEDDLKYDVIVVGGGHAGIEAAYVSAKMGMKTLLLTINLDNVGWAPCNPAIGGPAKGIVTREIDVLGGLQAKVTDKNMINIRMLNTKKGPAVRALRAQIDKYDYSQNMKEILHSTPNLLLRYGLVKELVVENGKVKGVITELGAKYEAKAVILTTGTFLRGKIFVGRSVFESGRMGDFPANGLSKSLIENGIKLGRFKTGTPARILKDSIDFSKMERQDTADEPLAFSYFSKPKVLDKDYPCWLTRTTKETHDIIKKYLMFSPLYGDVKLIESVGPRYCPSIEDKVVKFNKDSHQLFIEPEGRRTKEYYINGLSTSLPYEAQIQMVRSVPGLENAIIVRPAYAVEYDFAYPDQLQHSLESKIVEGLFFAGQINGTSGYEEAAGQGLIAGINAALKIRGEEPFVPARSESYIGVLIDDLIIKGTNEPYRLLTSRAEFRLLLRHDNAHLRLAKYGYKYGLIPKEFYEKVLRLERDIDEQIERLKKIKVKPNNTINDILVKKGTSPIKNGMSLYEILKRPQVLYADLIELDPMPIKDSELLEQVEISIKYGGYIKRMMEDVERMKNLEKEKIPENIDYKQVPNLAFEAVEKLSKVRPKSVGQAMRIPGITPADIMNLTMYLKSK</sequence>
<evidence type="ECO:0000256" key="7">
    <source>
        <dbReference type="ARBA" id="ARBA00023027"/>
    </source>
</evidence>
<dbReference type="PANTHER" id="PTHR11806:SF0">
    <property type="entry name" value="PROTEIN MTO1 HOMOLOG, MITOCHONDRIAL"/>
    <property type="match status" value="1"/>
</dbReference>
<evidence type="ECO:0000313" key="12">
    <source>
        <dbReference type="EMBL" id="WGS65129.1"/>
    </source>
</evidence>
<dbReference type="PANTHER" id="PTHR11806">
    <property type="entry name" value="GLUCOSE INHIBITED DIVISION PROTEIN A"/>
    <property type="match status" value="1"/>
</dbReference>
<evidence type="ECO:0000256" key="8">
    <source>
        <dbReference type="ARBA" id="ARBA00025948"/>
    </source>
</evidence>
<reference evidence="12 13" key="1">
    <citation type="submission" date="2021-02" db="EMBL/GenBank/DDBJ databases">
        <title>Characterization of Marinitoga sp. nov. str. BP5-C20A.</title>
        <authorList>
            <person name="Erauso G."/>
            <person name="Postec A."/>
        </authorList>
    </citation>
    <scope>NUCLEOTIDE SEQUENCE [LARGE SCALE GENOMIC DNA]</scope>
    <source>
        <strain evidence="12 13">BP5-C20A</strain>
    </source>
</reference>
<comment type="similarity">
    <text evidence="2 10">Belongs to the MnmG family.</text>
</comment>
<dbReference type="Pfam" id="PF13932">
    <property type="entry name" value="SAM_GIDA_C"/>
    <property type="match status" value="1"/>
</dbReference>
<dbReference type="Gene3D" id="1.10.150.570">
    <property type="entry name" value="GidA associated domain, C-terminal subdomain"/>
    <property type="match status" value="1"/>
</dbReference>
<feature type="binding site" evidence="10">
    <location>
        <begin position="16"/>
        <end position="21"/>
    </location>
    <ligand>
        <name>FAD</name>
        <dbReference type="ChEBI" id="CHEBI:57692"/>
    </ligand>
</feature>
<keyword evidence="5 10" id="KW-0819">tRNA processing</keyword>
<keyword evidence="13" id="KW-1185">Reference proteome</keyword>
<dbReference type="InterPro" id="IPR040131">
    <property type="entry name" value="MnmG_N"/>
</dbReference>
<dbReference type="EMBL" id="CP069362">
    <property type="protein sequence ID" value="WGS65129.1"/>
    <property type="molecule type" value="Genomic_DNA"/>
</dbReference>
<evidence type="ECO:0000256" key="3">
    <source>
        <dbReference type="ARBA" id="ARBA00020461"/>
    </source>
</evidence>
<organism evidence="12 13">
    <name type="scientific">Marinitoga aeolica</name>
    <dbReference type="NCBI Taxonomy" id="2809031"/>
    <lineage>
        <taxon>Bacteria</taxon>
        <taxon>Thermotogati</taxon>
        <taxon>Thermotogota</taxon>
        <taxon>Thermotogae</taxon>
        <taxon>Petrotogales</taxon>
        <taxon>Petrotogaceae</taxon>
        <taxon>Marinitoga</taxon>
    </lineage>
</organism>
<dbReference type="InterPro" id="IPR002218">
    <property type="entry name" value="MnmG-rel"/>
</dbReference>
<dbReference type="PRINTS" id="PR00411">
    <property type="entry name" value="PNDRDTASEI"/>
</dbReference>
<comment type="subcellular location">
    <subcellularLocation>
        <location evidence="10">Cytoplasm</location>
    </subcellularLocation>
</comment>
<keyword evidence="6 10" id="KW-0274">FAD</keyword>
<evidence type="ECO:0000256" key="10">
    <source>
        <dbReference type="HAMAP-Rule" id="MF_00129"/>
    </source>
</evidence>
<gene>
    <name evidence="10 12" type="primary">mnmG</name>
    <name evidence="10" type="synonym">gidA</name>
    <name evidence="12" type="ORF">JRV97_00820</name>
</gene>
<comment type="subunit">
    <text evidence="8 10">Homodimer. Heterotetramer of two MnmE and two MnmG subunits.</text>
</comment>
<dbReference type="InterPro" id="IPR004416">
    <property type="entry name" value="MnmG"/>
</dbReference>
<evidence type="ECO:0000256" key="4">
    <source>
        <dbReference type="ARBA" id="ARBA00022630"/>
    </source>
</evidence>
<dbReference type="Pfam" id="PF01134">
    <property type="entry name" value="GIDA"/>
    <property type="match status" value="1"/>
</dbReference>
<keyword evidence="4 10" id="KW-0285">Flavoprotein</keyword>
<evidence type="ECO:0000256" key="9">
    <source>
        <dbReference type="ARBA" id="ARBA00031800"/>
    </source>
</evidence>
<dbReference type="HAMAP" id="MF_00129">
    <property type="entry name" value="MnmG_GidA"/>
    <property type="match status" value="1"/>
</dbReference>
<evidence type="ECO:0000256" key="2">
    <source>
        <dbReference type="ARBA" id="ARBA00007653"/>
    </source>
</evidence>
<evidence type="ECO:0000256" key="1">
    <source>
        <dbReference type="ARBA" id="ARBA00001974"/>
    </source>
</evidence>
<dbReference type="Gene3D" id="3.50.50.60">
    <property type="entry name" value="FAD/NAD(P)-binding domain"/>
    <property type="match status" value="2"/>
</dbReference>
<name>A0ABY8PR54_9BACT</name>
<dbReference type="InterPro" id="IPR020595">
    <property type="entry name" value="MnmG-rel_CS"/>
</dbReference>
<keyword evidence="10" id="KW-0963">Cytoplasm</keyword>
<dbReference type="NCBIfam" id="TIGR00136">
    <property type="entry name" value="mnmG_gidA"/>
    <property type="match status" value="1"/>
</dbReference>
<dbReference type="InterPro" id="IPR049312">
    <property type="entry name" value="GIDA_C_N"/>
</dbReference>
<dbReference type="PROSITE" id="PS01280">
    <property type="entry name" value="GIDA_1"/>
    <property type="match status" value="1"/>
</dbReference>
<accession>A0ABY8PR54</accession>
<dbReference type="InterPro" id="IPR026904">
    <property type="entry name" value="MnmG_C"/>
</dbReference>
<comment type="function">
    <text evidence="10">NAD-binding protein involved in the addition of a carboxymethylaminomethyl (cmnm) group at the wobble position (U34) of certain tRNAs, forming tRNA-cmnm(5)s(2)U34.</text>
</comment>
<comment type="caution">
    <text evidence="10">Lacks conserved residue(s) required for the propagation of feature annotation.</text>
</comment>
<comment type="cofactor">
    <cofactor evidence="1 10">
        <name>FAD</name>
        <dbReference type="ChEBI" id="CHEBI:57692"/>
    </cofactor>
</comment>
<dbReference type="Pfam" id="PF21680">
    <property type="entry name" value="GIDA_C_1st"/>
    <property type="match status" value="1"/>
</dbReference>
<keyword evidence="7 10" id="KW-0520">NAD</keyword>
<dbReference type="SMART" id="SM01228">
    <property type="entry name" value="GIDA_assoc_3"/>
    <property type="match status" value="1"/>
</dbReference>